<feature type="signal peptide" evidence="1">
    <location>
        <begin position="1"/>
        <end position="31"/>
    </location>
</feature>
<feature type="chain" id="PRO_5040314164" description="Secreted protein" evidence="1">
    <location>
        <begin position="32"/>
        <end position="96"/>
    </location>
</feature>
<evidence type="ECO:0000313" key="2">
    <source>
        <dbReference type="EMBL" id="KAF2202945.1"/>
    </source>
</evidence>
<keyword evidence="3" id="KW-1185">Reference proteome</keyword>
<organism evidence="2 3">
    <name type="scientific">Delitschia confertaspora ATCC 74209</name>
    <dbReference type="NCBI Taxonomy" id="1513339"/>
    <lineage>
        <taxon>Eukaryota</taxon>
        <taxon>Fungi</taxon>
        <taxon>Dikarya</taxon>
        <taxon>Ascomycota</taxon>
        <taxon>Pezizomycotina</taxon>
        <taxon>Dothideomycetes</taxon>
        <taxon>Pleosporomycetidae</taxon>
        <taxon>Pleosporales</taxon>
        <taxon>Delitschiaceae</taxon>
        <taxon>Delitschia</taxon>
    </lineage>
</organism>
<dbReference type="EMBL" id="ML993918">
    <property type="protein sequence ID" value="KAF2202945.1"/>
    <property type="molecule type" value="Genomic_DNA"/>
</dbReference>
<protein>
    <recommendedName>
        <fullName evidence="4">Secreted protein</fullName>
    </recommendedName>
</protein>
<evidence type="ECO:0000313" key="3">
    <source>
        <dbReference type="Proteomes" id="UP000799536"/>
    </source>
</evidence>
<dbReference type="AlphaFoldDB" id="A0A9P4JPS4"/>
<dbReference type="Proteomes" id="UP000799536">
    <property type="component" value="Unassembled WGS sequence"/>
</dbReference>
<comment type="caution">
    <text evidence="2">The sequence shown here is derived from an EMBL/GenBank/DDBJ whole genome shotgun (WGS) entry which is preliminary data.</text>
</comment>
<reference evidence="2" key="1">
    <citation type="journal article" date="2020" name="Stud. Mycol.">
        <title>101 Dothideomycetes genomes: a test case for predicting lifestyles and emergence of pathogens.</title>
        <authorList>
            <person name="Haridas S."/>
            <person name="Albert R."/>
            <person name="Binder M."/>
            <person name="Bloem J."/>
            <person name="Labutti K."/>
            <person name="Salamov A."/>
            <person name="Andreopoulos B."/>
            <person name="Baker S."/>
            <person name="Barry K."/>
            <person name="Bills G."/>
            <person name="Bluhm B."/>
            <person name="Cannon C."/>
            <person name="Castanera R."/>
            <person name="Culley D."/>
            <person name="Daum C."/>
            <person name="Ezra D."/>
            <person name="Gonzalez J."/>
            <person name="Henrissat B."/>
            <person name="Kuo A."/>
            <person name="Liang C."/>
            <person name="Lipzen A."/>
            <person name="Lutzoni F."/>
            <person name="Magnuson J."/>
            <person name="Mondo S."/>
            <person name="Nolan M."/>
            <person name="Ohm R."/>
            <person name="Pangilinan J."/>
            <person name="Park H.-J."/>
            <person name="Ramirez L."/>
            <person name="Alfaro M."/>
            <person name="Sun H."/>
            <person name="Tritt A."/>
            <person name="Yoshinaga Y."/>
            <person name="Zwiers L.-H."/>
            <person name="Turgeon B."/>
            <person name="Goodwin S."/>
            <person name="Spatafora J."/>
            <person name="Crous P."/>
            <person name="Grigoriev I."/>
        </authorList>
    </citation>
    <scope>NUCLEOTIDE SEQUENCE</scope>
    <source>
        <strain evidence="2">ATCC 74209</strain>
    </source>
</reference>
<proteinExistence type="predicted"/>
<evidence type="ECO:0000256" key="1">
    <source>
        <dbReference type="SAM" id="SignalP"/>
    </source>
</evidence>
<name>A0A9P4JPS4_9PLEO</name>
<sequence>MSAFPFPAAHSWYRPFLVSLLPLISARLAASKHASFYEAGCALIIRRVRGDQLTRIIIEPSLPHRVFLQSQCIRIASTPECAGPRALAPKQGTSYR</sequence>
<accession>A0A9P4JPS4</accession>
<gene>
    <name evidence="2" type="ORF">GQ43DRAFT_292015</name>
</gene>
<evidence type="ECO:0008006" key="4">
    <source>
        <dbReference type="Google" id="ProtNLM"/>
    </source>
</evidence>
<keyword evidence="1" id="KW-0732">Signal</keyword>